<dbReference type="Proteomes" id="UP000239735">
    <property type="component" value="Unassembled WGS sequence"/>
</dbReference>
<gene>
    <name evidence="2" type="ORF">SBA5_540052</name>
</gene>
<dbReference type="InterPro" id="IPR050229">
    <property type="entry name" value="GlpE_sulfurtransferase"/>
</dbReference>
<dbReference type="OrthoDB" id="9800872at2"/>
<accession>A0A2N9LSW6</accession>
<organism evidence="2 3">
    <name type="scientific">Candidatus Sulfuritelmatomonas gaucii</name>
    <dbReference type="NCBI Taxonomy" id="2043161"/>
    <lineage>
        <taxon>Bacteria</taxon>
        <taxon>Pseudomonadati</taxon>
        <taxon>Acidobacteriota</taxon>
        <taxon>Terriglobia</taxon>
        <taxon>Terriglobales</taxon>
        <taxon>Acidobacteriaceae</taxon>
        <taxon>Candidatus Sulfuritelmatomonas</taxon>
    </lineage>
</organism>
<feature type="domain" description="Rhodanese" evidence="1">
    <location>
        <begin position="34"/>
        <end position="120"/>
    </location>
</feature>
<evidence type="ECO:0000259" key="1">
    <source>
        <dbReference type="PROSITE" id="PS50206"/>
    </source>
</evidence>
<evidence type="ECO:0000313" key="2">
    <source>
        <dbReference type="EMBL" id="SPE26294.1"/>
    </source>
</evidence>
<dbReference type="Pfam" id="PF00581">
    <property type="entry name" value="Rhodanese"/>
    <property type="match status" value="1"/>
</dbReference>
<reference evidence="3" key="1">
    <citation type="submission" date="2018-02" db="EMBL/GenBank/DDBJ databases">
        <authorList>
            <person name="Hausmann B."/>
        </authorList>
    </citation>
    <scope>NUCLEOTIDE SEQUENCE [LARGE SCALE GENOMIC DNA]</scope>
    <source>
        <strain evidence="3">Peat soil MAG SbA5</strain>
    </source>
</reference>
<dbReference type="AlphaFoldDB" id="A0A2N9LSW6"/>
<dbReference type="PANTHER" id="PTHR43031">
    <property type="entry name" value="FAD-DEPENDENT OXIDOREDUCTASE"/>
    <property type="match status" value="1"/>
</dbReference>
<dbReference type="SUPFAM" id="SSF52821">
    <property type="entry name" value="Rhodanese/Cell cycle control phosphatase"/>
    <property type="match status" value="1"/>
</dbReference>
<dbReference type="PANTHER" id="PTHR43031:SF1">
    <property type="entry name" value="PYRIDINE NUCLEOTIDE-DISULPHIDE OXIDOREDUCTASE"/>
    <property type="match status" value="1"/>
</dbReference>
<proteinExistence type="predicted"/>
<dbReference type="EMBL" id="OKRB01000113">
    <property type="protein sequence ID" value="SPE26294.1"/>
    <property type="molecule type" value="Genomic_DNA"/>
</dbReference>
<dbReference type="CDD" id="cd00158">
    <property type="entry name" value="RHOD"/>
    <property type="match status" value="1"/>
</dbReference>
<dbReference type="Gene3D" id="3.40.250.10">
    <property type="entry name" value="Rhodanese-like domain"/>
    <property type="match status" value="1"/>
</dbReference>
<sequence>MNWTILLLFAVALLLVVVLRRAGLISARDAREHLRKGALVIDVRTPGEYAAGHLPKAIHLPLDQIETTLPKHVPDKNTVLLLHCQSGMRSGLAKRKLRAKGYTHAFNLGSLGRAGRIVGGK</sequence>
<dbReference type="InterPro" id="IPR036873">
    <property type="entry name" value="Rhodanese-like_dom_sf"/>
</dbReference>
<name>A0A2N9LSW6_9BACT</name>
<protein>
    <recommendedName>
        <fullName evidence="1">Rhodanese domain-containing protein</fullName>
    </recommendedName>
</protein>
<dbReference type="PROSITE" id="PS50206">
    <property type="entry name" value="RHODANESE_3"/>
    <property type="match status" value="1"/>
</dbReference>
<dbReference type="InterPro" id="IPR001763">
    <property type="entry name" value="Rhodanese-like_dom"/>
</dbReference>
<dbReference type="SMART" id="SM00450">
    <property type="entry name" value="RHOD"/>
    <property type="match status" value="1"/>
</dbReference>
<evidence type="ECO:0000313" key="3">
    <source>
        <dbReference type="Proteomes" id="UP000239735"/>
    </source>
</evidence>